<dbReference type="Pfam" id="PF07727">
    <property type="entry name" value="RVT_2"/>
    <property type="match status" value="1"/>
</dbReference>
<proteinExistence type="predicted"/>
<keyword evidence="1" id="KW-1133">Transmembrane helix</keyword>
<comment type="caution">
    <text evidence="3">The sequence shown here is derived from an EMBL/GenBank/DDBJ whole genome shotgun (WGS) entry which is preliminary data.</text>
</comment>
<evidence type="ECO:0000313" key="3">
    <source>
        <dbReference type="EMBL" id="GEZ44475.1"/>
    </source>
</evidence>
<feature type="transmembrane region" description="Helical" evidence="1">
    <location>
        <begin position="267"/>
        <end position="287"/>
    </location>
</feature>
<sequence>MLKNLEEHRFVSTIEQRTNHKDLQNCLFTYFLSHEEPKKVIHALKDPSWIEAMQKELLQFKLQEVWTLVDLPNRKRAIGTIWVLKNKKDEKGVVIRNKARLVAQGHTQEEGIDYDEVFAPVARIESIRLFLAYASFKDFVVYQMDVKSAFLYGKIKKKCMFVNQQDLNIQTFLIEYTKLKKHCMDYIKLLKQEVKNASTPIETQNPLLKDRNGEEIDVHMYRYQVNLKVSHLYAVKRILVVAIPQHKLNMWLLQVAVDKCFGFRINYLIIVLLVILNTAELMLLVILNTARRDIRLADEEGVDCLPNSTIFENLELMGPKTTAWNEFSSTMASAIICLAINHKFNFSKLIFNSMIRNLDNASGKFLMYPRITVENKMHKAFPLPGESSHWQYKFPLPVKVIPTARRFKMPLSGVCTAIEEMMKKLPVKDR</sequence>
<reference evidence="3" key="1">
    <citation type="journal article" date="2019" name="Sci. Rep.">
        <title>Draft genome of Tanacetum cinerariifolium, the natural source of mosquito coil.</title>
        <authorList>
            <person name="Yamashiro T."/>
            <person name="Shiraishi A."/>
            <person name="Satake H."/>
            <person name="Nakayama K."/>
        </authorList>
    </citation>
    <scope>NUCLEOTIDE SEQUENCE</scope>
</reference>
<name>A0A699IFV7_TANCI</name>
<organism evidence="3">
    <name type="scientific">Tanacetum cinerariifolium</name>
    <name type="common">Dalmatian daisy</name>
    <name type="synonym">Chrysanthemum cinerariifolium</name>
    <dbReference type="NCBI Taxonomy" id="118510"/>
    <lineage>
        <taxon>Eukaryota</taxon>
        <taxon>Viridiplantae</taxon>
        <taxon>Streptophyta</taxon>
        <taxon>Embryophyta</taxon>
        <taxon>Tracheophyta</taxon>
        <taxon>Spermatophyta</taxon>
        <taxon>Magnoliopsida</taxon>
        <taxon>eudicotyledons</taxon>
        <taxon>Gunneridae</taxon>
        <taxon>Pentapetalae</taxon>
        <taxon>asterids</taxon>
        <taxon>campanulids</taxon>
        <taxon>Asterales</taxon>
        <taxon>Asteraceae</taxon>
        <taxon>Asteroideae</taxon>
        <taxon>Anthemideae</taxon>
        <taxon>Anthemidinae</taxon>
        <taxon>Tanacetum</taxon>
    </lineage>
</organism>
<dbReference type="AlphaFoldDB" id="A0A699IFV7"/>
<dbReference type="EMBL" id="BKCJ010279724">
    <property type="protein sequence ID" value="GEZ44475.1"/>
    <property type="molecule type" value="Genomic_DNA"/>
</dbReference>
<keyword evidence="1" id="KW-0812">Transmembrane</keyword>
<protein>
    <submittedName>
        <fullName evidence="3">Putative ribonuclease H-like domain-containing protein</fullName>
    </submittedName>
</protein>
<accession>A0A699IFV7</accession>
<dbReference type="InterPro" id="IPR013103">
    <property type="entry name" value="RVT_2"/>
</dbReference>
<keyword evidence="1" id="KW-0472">Membrane</keyword>
<evidence type="ECO:0000259" key="2">
    <source>
        <dbReference type="Pfam" id="PF07727"/>
    </source>
</evidence>
<evidence type="ECO:0000256" key="1">
    <source>
        <dbReference type="SAM" id="Phobius"/>
    </source>
</evidence>
<feature type="domain" description="Reverse transcriptase Ty1/copia-type" evidence="2">
    <location>
        <begin position="64"/>
        <end position="164"/>
    </location>
</feature>
<gene>
    <name evidence="3" type="ORF">Tci_516448</name>
</gene>